<dbReference type="Proteomes" id="UP000058925">
    <property type="component" value="Chromosome"/>
</dbReference>
<comment type="similarity">
    <text evidence="1">Belongs to the universal stress protein A family.</text>
</comment>
<evidence type="ECO:0000256" key="1">
    <source>
        <dbReference type="ARBA" id="ARBA00008791"/>
    </source>
</evidence>
<dbReference type="InterPro" id="IPR006015">
    <property type="entry name" value="Universal_stress_UspA"/>
</dbReference>
<dbReference type="CDD" id="cd00293">
    <property type="entry name" value="USP-like"/>
    <property type="match status" value="1"/>
</dbReference>
<dbReference type="AlphaFoldDB" id="A0A654LX61"/>
<dbReference type="GeneID" id="60421453"/>
<evidence type="ECO:0000313" key="3">
    <source>
        <dbReference type="EMBL" id="ALI35597.1"/>
    </source>
</evidence>
<accession>A0A654LX61</accession>
<proteinExistence type="inferred from homology"/>
<dbReference type="EMBL" id="CP012850">
    <property type="protein sequence ID" value="ALI35597.1"/>
    <property type="molecule type" value="Genomic_DNA"/>
</dbReference>
<dbReference type="PANTHER" id="PTHR46268:SF6">
    <property type="entry name" value="UNIVERSAL STRESS PROTEIN UP12"/>
    <property type="match status" value="1"/>
</dbReference>
<evidence type="ECO:0000313" key="4">
    <source>
        <dbReference type="Proteomes" id="UP000058925"/>
    </source>
</evidence>
<protein>
    <submittedName>
        <fullName evidence="3">Universal stress protein</fullName>
    </submittedName>
</protein>
<sequence length="152" mass="16796">MLFKNILLAFDGSTASSKAAEYAIYLCKLEGSPLTFLHVLDHIKQGGVIGLRARYGDTNLIDGYKRARTQDAEKWIKPIQERATTEGIKSTIAILDDEKNSKVETIVQFIQKDNIDLVIMGSRGLSKFKQMLVGSIASGIISHSKCPVLVIR</sequence>
<evidence type="ECO:0000259" key="2">
    <source>
        <dbReference type="Pfam" id="PF00582"/>
    </source>
</evidence>
<dbReference type="InterPro" id="IPR006016">
    <property type="entry name" value="UspA"/>
</dbReference>
<dbReference type="PANTHER" id="PTHR46268">
    <property type="entry name" value="STRESS RESPONSE PROTEIN NHAX"/>
    <property type="match status" value="1"/>
</dbReference>
<keyword evidence="4" id="KW-1185">Reference proteome</keyword>
<gene>
    <name evidence="3" type="ORF">NMY3_01393</name>
</gene>
<reference evidence="4" key="1">
    <citation type="submission" date="2015-10" db="EMBL/GenBank/DDBJ databases">
        <title>Niche specialization of a soil ammonia-oxidizing archaeon, Candidatus Nitrosocosmicus oleophilus.</title>
        <authorList>
            <person name="Jung M.-Y."/>
            <person name="Rhee S.-K."/>
        </authorList>
    </citation>
    <scope>NUCLEOTIDE SEQUENCE [LARGE SCALE GENOMIC DNA]</scope>
    <source>
        <strain evidence="4">MY3</strain>
    </source>
</reference>
<organism evidence="3 4">
    <name type="scientific">Candidatus Nitrosocosmicus oleophilus</name>
    <dbReference type="NCBI Taxonomy" id="1353260"/>
    <lineage>
        <taxon>Archaea</taxon>
        <taxon>Nitrososphaerota</taxon>
        <taxon>Nitrososphaeria</taxon>
        <taxon>Nitrososphaerales</taxon>
        <taxon>Nitrososphaeraceae</taxon>
        <taxon>Candidatus Nitrosocosmicus</taxon>
    </lineage>
</organism>
<name>A0A654LX61_9ARCH</name>
<dbReference type="KEGG" id="taa:NMY3_01393"/>
<dbReference type="Pfam" id="PF00582">
    <property type="entry name" value="Usp"/>
    <property type="match status" value="1"/>
</dbReference>
<dbReference type="OrthoDB" id="105697at2157"/>
<dbReference type="RefSeq" id="WP_196818033.1">
    <property type="nucleotide sequence ID" value="NZ_CP012850.1"/>
</dbReference>
<dbReference type="Gene3D" id="3.40.50.620">
    <property type="entry name" value="HUPs"/>
    <property type="match status" value="1"/>
</dbReference>
<dbReference type="InterPro" id="IPR014729">
    <property type="entry name" value="Rossmann-like_a/b/a_fold"/>
</dbReference>
<feature type="domain" description="UspA" evidence="2">
    <location>
        <begin position="3"/>
        <end position="152"/>
    </location>
</feature>
<dbReference type="SUPFAM" id="SSF52402">
    <property type="entry name" value="Adenine nucleotide alpha hydrolases-like"/>
    <property type="match status" value="1"/>
</dbReference>
<dbReference type="PRINTS" id="PR01438">
    <property type="entry name" value="UNVRSLSTRESS"/>
</dbReference>